<evidence type="ECO:0000313" key="5">
    <source>
        <dbReference type="Proteomes" id="UP001596201"/>
    </source>
</evidence>
<dbReference type="EMBL" id="JBHSKX010000002">
    <property type="protein sequence ID" value="MFC5368050.1"/>
    <property type="molecule type" value="Genomic_DNA"/>
</dbReference>
<evidence type="ECO:0000256" key="2">
    <source>
        <dbReference type="SAM" id="Phobius"/>
    </source>
</evidence>
<name>A0ABD5RDV3_9EURY</name>
<dbReference type="AlphaFoldDB" id="A0ABD5RDV3"/>
<feature type="region of interest" description="Disordered" evidence="1">
    <location>
        <begin position="74"/>
        <end position="103"/>
    </location>
</feature>
<keyword evidence="5" id="KW-1185">Reference proteome</keyword>
<feature type="transmembrane region" description="Helical" evidence="2">
    <location>
        <begin position="50"/>
        <end position="72"/>
    </location>
</feature>
<dbReference type="Pfam" id="PF09851">
    <property type="entry name" value="SHOCT"/>
    <property type="match status" value="1"/>
</dbReference>
<evidence type="ECO:0000256" key="1">
    <source>
        <dbReference type="SAM" id="MobiDB-lite"/>
    </source>
</evidence>
<reference evidence="4 5" key="1">
    <citation type="journal article" date="2019" name="Int. J. Syst. Evol. Microbiol.">
        <title>The Global Catalogue of Microorganisms (GCM) 10K type strain sequencing project: providing services to taxonomists for standard genome sequencing and annotation.</title>
        <authorList>
            <consortium name="The Broad Institute Genomics Platform"/>
            <consortium name="The Broad Institute Genome Sequencing Center for Infectious Disease"/>
            <person name="Wu L."/>
            <person name="Ma J."/>
        </authorList>
    </citation>
    <scope>NUCLEOTIDE SEQUENCE [LARGE SCALE GENOMIC DNA]</scope>
    <source>
        <strain evidence="4 5">CGMCC 1.12237</strain>
    </source>
</reference>
<keyword evidence="2" id="KW-1133">Transmembrane helix</keyword>
<evidence type="ECO:0000259" key="3">
    <source>
        <dbReference type="Pfam" id="PF09851"/>
    </source>
</evidence>
<protein>
    <submittedName>
        <fullName evidence="4">SHOCT domain-containing protein</fullName>
    </submittedName>
</protein>
<gene>
    <name evidence="4" type="ORF">ACFPJ5_14030</name>
</gene>
<keyword evidence="2" id="KW-0472">Membrane</keyword>
<comment type="caution">
    <text evidence="4">The sequence shown here is derived from an EMBL/GenBank/DDBJ whole genome shotgun (WGS) entry which is preliminary data.</text>
</comment>
<keyword evidence="2" id="KW-0812">Transmembrane</keyword>
<proteinExistence type="predicted"/>
<dbReference type="Proteomes" id="UP001596201">
    <property type="component" value="Unassembled WGS sequence"/>
</dbReference>
<organism evidence="4 5">
    <name type="scientific">Salinirubrum litoreum</name>
    <dbReference type="NCBI Taxonomy" id="1126234"/>
    <lineage>
        <taxon>Archaea</taxon>
        <taxon>Methanobacteriati</taxon>
        <taxon>Methanobacteriota</taxon>
        <taxon>Stenosarchaea group</taxon>
        <taxon>Halobacteria</taxon>
        <taxon>Halobacteriales</taxon>
        <taxon>Haloferacaceae</taxon>
        <taxon>Salinirubrum</taxon>
    </lineage>
</organism>
<dbReference type="InterPro" id="IPR018649">
    <property type="entry name" value="SHOCT"/>
</dbReference>
<sequence length="141" mass="14904">MSRRNPRNRGQADSKWTDSTANVVSGVVAGVVSAGVLVVAFGALALGVEAWWLAFPVGYGGVLPLSVGLARWRTGDGRQSNRPVTTDEDSSRSTAAQSTGTDEAALATLRRRYAEGAIDEVEFEHRVETLLGGGESRSGDR</sequence>
<evidence type="ECO:0000313" key="4">
    <source>
        <dbReference type="EMBL" id="MFC5368050.1"/>
    </source>
</evidence>
<accession>A0ABD5RDV3</accession>
<dbReference type="RefSeq" id="WP_227230287.1">
    <property type="nucleotide sequence ID" value="NZ_JAJCVJ010000002.1"/>
</dbReference>
<feature type="transmembrane region" description="Helical" evidence="2">
    <location>
        <begin position="21"/>
        <end position="44"/>
    </location>
</feature>
<feature type="compositionally biased region" description="Polar residues" evidence="1">
    <location>
        <begin position="92"/>
        <end position="101"/>
    </location>
</feature>
<feature type="domain" description="SHOCT" evidence="3">
    <location>
        <begin position="104"/>
        <end position="131"/>
    </location>
</feature>